<gene>
    <name evidence="2" type="ORF">O181_057355</name>
</gene>
<organism evidence="2 3">
    <name type="scientific">Austropuccinia psidii MF-1</name>
    <dbReference type="NCBI Taxonomy" id="1389203"/>
    <lineage>
        <taxon>Eukaryota</taxon>
        <taxon>Fungi</taxon>
        <taxon>Dikarya</taxon>
        <taxon>Basidiomycota</taxon>
        <taxon>Pucciniomycotina</taxon>
        <taxon>Pucciniomycetes</taxon>
        <taxon>Pucciniales</taxon>
        <taxon>Sphaerophragmiaceae</taxon>
        <taxon>Austropuccinia</taxon>
    </lineage>
</organism>
<evidence type="ECO:0000256" key="1">
    <source>
        <dbReference type="SAM" id="MobiDB-lite"/>
    </source>
</evidence>
<keyword evidence="3" id="KW-1185">Reference proteome</keyword>
<dbReference type="EMBL" id="AVOT02026071">
    <property type="protein sequence ID" value="MBW0517640.1"/>
    <property type="molecule type" value="Genomic_DNA"/>
</dbReference>
<evidence type="ECO:0000313" key="2">
    <source>
        <dbReference type="EMBL" id="MBW0517640.1"/>
    </source>
</evidence>
<dbReference type="OrthoDB" id="2501916at2759"/>
<sequence>MAQAENNERNITRKFIFFLPKIQVESTFVRQPKGLPIDFYNESWFQRLDNSQRKTMADCENLEFFLTPEDSLKPKSHPDQKISDKNHSKKYRDVVVKPYGLEEFDSEKSAEEDSEGGVSILKVQAQIVQGKKEIVFMHLENLHMKMTN</sequence>
<accession>A0A9Q3EEH1</accession>
<proteinExistence type="predicted"/>
<dbReference type="Proteomes" id="UP000765509">
    <property type="component" value="Unassembled WGS sequence"/>
</dbReference>
<reference evidence="2" key="1">
    <citation type="submission" date="2021-03" db="EMBL/GenBank/DDBJ databases">
        <title>Draft genome sequence of rust myrtle Austropuccinia psidii MF-1, a brazilian biotype.</title>
        <authorList>
            <person name="Quecine M.C."/>
            <person name="Pachon D.M.R."/>
            <person name="Bonatelli M.L."/>
            <person name="Correr F.H."/>
            <person name="Franceschini L.M."/>
            <person name="Leite T.F."/>
            <person name="Margarido G.R.A."/>
            <person name="Almeida C.A."/>
            <person name="Ferrarezi J.A."/>
            <person name="Labate C.A."/>
        </authorList>
    </citation>
    <scope>NUCLEOTIDE SEQUENCE</scope>
    <source>
        <strain evidence="2">MF-1</strain>
    </source>
</reference>
<evidence type="ECO:0000313" key="3">
    <source>
        <dbReference type="Proteomes" id="UP000765509"/>
    </source>
</evidence>
<name>A0A9Q3EEH1_9BASI</name>
<comment type="caution">
    <text evidence="2">The sequence shown here is derived from an EMBL/GenBank/DDBJ whole genome shotgun (WGS) entry which is preliminary data.</text>
</comment>
<feature type="region of interest" description="Disordered" evidence="1">
    <location>
        <begin position="70"/>
        <end position="89"/>
    </location>
</feature>
<dbReference type="AlphaFoldDB" id="A0A9Q3EEH1"/>
<protein>
    <submittedName>
        <fullName evidence="2">Uncharacterized protein</fullName>
    </submittedName>
</protein>